<dbReference type="EMBL" id="BAOP01000008">
    <property type="protein sequence ID" value="GAC79281.1"/>
    <property type="molecule type" value="Genomic_DNA"/>
</dbReference>
<comment type="caution">
    <text evidence="2">The sequence shown here is derived from an EMBL/GenBank/DDBJ whole genome shotgun (WGS) entry which is preliminary data.</text>
</comment>
<proteinExistence type="predicted"/>
<reference evidence="2 3" key="1">
    <citation type="submission" date="2013-02" db="EMBL/GenBank/DDBJ databases">
        <title>Whole genome shotgun sequence of Gordonia malaquae NBRC 108250.</title>
        <authorList>
            <person name="Yoshida I."/>
            <person name="Hosoyama A."/>
            <person name="Tsuchikane K."/>
            <person name="Ando Y."/>
            <person name="Baba S."/>
            <person name="Ohji S."/>
            <person name="Hamada M."/>
            <person name="Tamura T."/>
            <person name="Yamazoe A."/>
            <person name="Yamazaki S."/>
            <person name="Fujita N."/>
        </authorList>
    </citation>
    <scope>NUCLEOTIDE SEQUENCE [LARGE SCALE GENOMIC DNA]</scope>
    <source>
        <strain evidence="2 3">NBRC 108250</strain>
    </source>
</reference>
<dbReference type="Pfam" id="PF09407">
    <property type="entry name" value="AbiEi_1"/>
    <property type="match status" value="1"/>
</dbReference>
<organism evidence="2 3">
    <name type="scientific">Gordonia malaquae NBRC 108250</name>
    <dbReference type="NCBI Taxonomy" id="1223542"/>
    <lineage>
        <taxon>Bacteria</taxon>
        <taxon>Bacillati</taxon>
        <taxon>Actinomycetota</taxon>
        <taxon>Actinomycetes</taxon>
        <taxon>Mycobacteriales</taxon>
        <taxon>Gordoniaceae</taxon>
        <taxon>Gordonia</taxon>
    </lineage>
</organism>
<dbReference type="eggNOG" id="COG5340">
    <property type="taxonomic scope" value="Bacteria"/>
</dbReference>
<dbReference type="AlphaFoldDB" id="M3TD13"/>
<sequence>MWPTDQHGIVQRDAALARGISPRRVDDAVRSGALILLARGRYLPREAIADVDAPRDELYRYRSIASALGSGRPVLSHDSAAAVLGLKLLYPDQKNVHVTNGRGSGGSRRPQRMVHAGLLPDDDLVDVDGVLVTGPARTAVDVALATATFPQALTAFDAALAVGVDREDLRRRLATSRRGVGLARRALLFADGRAESPGESWSRAQMIEAELPVPDLQVEYILASGRTARCDFGVDDVFVGEFDGLVKYRRSMRAGESPEDVVIREKIREDELRDLGLDVGRWVWRDLREATMVAKLKRRYDRLGIRY</sequence>
<dbReference type="STRING" id="410332.SAMN04488550_4359"/>
<gene>
    <name evidence="2" type="ORF">GM1_008_00430</name>
</gene>
<dbReference type="RefSeq" id="WP_008377596.1">
    <property type="nucleotide sequence ID" value="NZ_BAOP01000008.1"/>
</dbReference>
<dbReference type="InterPro" id="IPR018547">
    <property type="entry name" value="AbiEi_C"/>
</dbReference>
<feature type="domain" description="AbiEi antitoxin C-terminal" evidence="1">
    <location>
        <begin position="78"/>
        <end position="177"/>
    </location>
</feature>
<evidence type="ECO:0000313" key="3">
    <source>
        <dbReference type="Proteomes" id="UP000035009"/>
    </source>
</evidence>
<dbReference type="OrthoDB" id="5517693at2"/>
<accession>M3TD13</accession>
<protein>
    <recommendedName>
        <fullName evidence="1">AbiEi antitoxin C-terminal domain-containing protein</fullName>
    </recommendedName>
</protein>
<keyword evidence="3" id="KW-1185">Reference proteome</keyword>
<evidence type="ECO:0000259" key="1">
    <source>
        <dbReference type="Pfam" id="PF09407"/>
    </source>
</evidence>
<evidence type="ECO:0000313" key="2">
    <source>
        <dbReference type="EMBL" id="GAC79281.1"/>
    </source>
</evidence>
<dbReference type="Proteomes" id="UP000035009">
    <property type="component" value="Unassembled WGS sequence"/>
</dbReference>
<name>M3TD13_GORML</name>